<evidence type="ECO:0000313" key="2">
    <source>
        <dbReference type="EMBL" id="SOQ37432.1"/>
    </source>
</evidence>
<dbReference type="InterPro" id="IPR009348">
    <property type="entry name" value="NPR2-like"/>
</dbReference>
<gene>
    <name evidence="2" type="ORF">SFRICE_029253</name>
</gene>
<reference evidence="2" key="1">
    <citation type="submission" date="2016-07" db="EMBL/GenBank/DDBJ databases">
        <authorList>
            <person name="Bretaudeau A."/>
        </authorList>
    </citation>
    <scope>NUCLEOTIDE SEQUENCE</scope>
    <source>
        <strain evidence="2">Rice</strain>
        <tissue evidence="2">Whole body</tissue>
    </source>
</reference>
<dbReference type="GO" id="GO:1990130">
    <property type="term" value="C:GATOR1 complex"/>
    <property type="evidence" value="ECO:0007669"/>
    <property type="project" value="TreeGrafter"/>
</dbReference>
<protein>
    <submittedName>
        <fullName evidence="2">SFRICE_029253</fullName>
    </submittedName>
</protein>
<dbReference type="GO" id="GO:0010508">
    <property type="term" value="P:positive regulation of autophagy"/>
    <property type="evidence" value="ECO:0007669"/>
    <property type="project" value="TreeGrafter"/>
</dbReference>
<dbReference type="GO" id="GO:0034198">
    <property type="term" value="P:cellular response to amino acid starvation"/>
    <property type="evidence" value="ECO:0007669"/>
    <property type="project" value="TreeGrafter"/>
</dbReference>
<dbReference type="GO" id="GO:0005774">
    <property type="term" value="C:vacuolar membrane"/>
    <property type="evidence" value="ECO:0007669"/>
    <property type="project" value="TreeGrafter"/>
</dbReference>
<name>A0A2H1VAL2_SPOFR</name>
<dbReference type="Pfam" id="PF06218">
    <property type="entry name" value="NPR2"/>
    <property type="match status" value="1"/>
</dbReference>
<sequence>MQVERRLNVLSQLEYEDGTNGKIKLMPTKMMETRYYEGCGREGPIRCIFLGEFHTVAGPKISCQFPEDYISKEVFDSISAFIIPKPQIQRCSMTINALGHKIVGYPIRIDNPRYERNIYLFNICFVCDSWSKTVQYEPVVKKLGEHLIGCMSSGPHQGNLFFIYFIQSISV</sequence>
<dbReference type="AlphaFoldDB" id="A0A2H1VAL2"/>
<organism evidence="2">
    <name type="scientific">Spodoptera frugiperda</name>
    <name type="common">Fall armyworm</name>
    <dbReference type="NCBI Taxonomy" id="7108"/>
    <lineage>
        <taxon>Eukaryota</taxon>
        <taxon>Metazoa</taxon>
        <taxon>Ecdysozoa</taxon>
        <taxon>Arthropoda</taxon>
        <taxon>Hexapoda</taxon>
        <taxon>Insecta</taxon>
        <taxon>Pterygota</taxon>
        <taxon>Neoptera</taxon>
        <taxon>Endopterygota</taxon>
        <taxon>Lepidoptera</taxon>
        <taxon>Glossata</taxon>
        <taxon>Ditrysia</taxon>
        <taxon>Noctuoidea</taxon>
        <taxon>Noctuidae</taxon>
        <taxon>Amphipyrinae</taxon>
        <taxon>Spodoptera</taxon>
    </lineage>
</organism>
<dbReference type="EMBL" id="ODYU01001363">
    <property type="protein sequence ID" value="SOQ37432.1"/>
    <property type="molecule type" value="Genomic_DNA"/>
</dbReference>
<comment type="similarity">
    <text evidence="1">Belongs to the NPR2 family.</text>
</comment>
<dbReference type="GO" id="GO:1904262">
    <property type="term" value="P:negative regulation of TORC1 signaling"/>
    <property type="evidence" value="ECO:0007669"/>
    <property type="project" value="TreeGrafter"/>
</dbReference>
<accession>A0A2H1VAL2</accession>
<dbReference type="GO" id="GO:0005096">
    <property type="term" value="F:GTPase activator activity"/>
    <property type="evidence" value="ECO:0007669"/>
    <property type="project" value="TreeGrafter"/>
</dbReference>
<dbReference type="PANTHER" id="PTHR12991:SF10">
    <property type="entry name" value="GATOR COMPLEX PROTEIN NPRL2"/>
    <property type="match status" value="1"/>
</dbReference>
<dbReference type="PANTHER" id="PTHR12991">
    <property type="entry name" value="NITROGEN PERMEASE REGULATOR 2/TUMOR SUPPRESSOR CANDIDATE 4"/>
    <property type="match status" value="1"/>
</dbReference>
<proteinExistence type="inferred from homology"/>
<evidence type="ECO:0000256" key="1">
    <source>
        <dbReference type="ARBA" id="ARBA00008433"/>
    </source>
</evidence>